<sequence>MEMHTTGAPAGRDVLVTVPARWHRREDLKHGVVVAARARAAPPSGHPPELVVRCAAVEESLATWRAGAIAALARQLPAFALEDRDEFDLGEQPVAYHRFGHRLGTLELLSEQWAWLVDGLGVTLTCTAAREDYPAFCDLFEAVAATVDVMPAAA</sequence>
<name>A0ABP7IY30_9ACTN</name>
<evidence type="ECO:0000313" key="2">
    <source>
        <dbReference type="Proteomes" id="UP001501821"/>
    </source>
</evidence>
<organism evidence="1 2">
    <name type="scientific">Nocardioides panacisoli</name>
    <dbReference type="NCBI Taxonomy" id="627624"/>
    <lineage>
        <taxon>Bacteria</taxon>
        <taxon>Bacillati</taxon>
        <taxon>Actinomycetota</taxon>
        <taxon>Actinomycetes</taxon>
        <taxon>Propionibacteriales</taxon>
        <taxon>Nocardioidaceae</taxon>
        <taxon>Nocardioides</taxon>
    </lineage>
</organism>
<comment type="caution">
    <text evidence="1">The sequence shown here is derived from an EMBL/GenBank/DDBJ whole genome shotgun (WGS) entry which is preliminary data.</text>
</comment>
<evidence type="ECO:0008006" key="3">
    <source>
        <dbReference type="Google" id="ProtNLM"/>
    </source>
</evidence>
<keyword evidence="2" id="KW-1185">Reference proteome</keyword>
<dbReference type="Gene3D" id="3.40.1000.10">
    <property type="entry name" value="Mog1/PsbP, alpha/beta/alpha sandwich"/>
    <property type="match status" value="1"/>
</dbReference>
<reference evidence="2" key="1">
    <citation type="journal article" date="2019" name="Int. J. Syst. Evol. Microbiol.">
        <title>The Global Catalogue of Microorganisms (GCM) 10K type strain sequencing project: providing services to taxonomists for standard genome sequencing and annotation.</title>
        <authorList>
            <consortium name="The Broad Institute Genomics Platform"/>
            <consortium name="The Broad Institute Genome Sequencing Center for Infectious Disease"/>
            <person name="Wu L."/>
            <person name="Ma J."/>
        </authorList>
    </citation>
    <scope>NUCLEOTIDE SEQUENCE [LARGE SCALE GENOMIC DNA]</scope>
    <source>
        <strain evidence="2">JCM 16953</strain>
    </source>
</reference>
<dbReference type="Proteomes" id="UP001501821">
    <property type="component" value="Unassembled WGS sequence"/>
</dbReference>
<proteinExistence type="predicted"/>
<protein>
    <recommendedName>
        <fullName evidence="3">DUF1795 domain-containing protein</fullName>
    </recommendedName>
</protein>
<accession>A0ABP7IY30</accession>
<dbReference type="EMBL" id="BAABAH010000015">
    <property type="protein sequence ID" value="GAA3829936.1"/>
    <property type="molecule type" value="Genomic_DNA"/>
</dbReference>
<evidence type="ECO:0000313" key="1">
    <source>
        <dbReference type="EMBL" id="GAA3829936.1"/>
    </source>
</evidence>
<gene>
    <name evidence="1" type="ORF">GCM10022242_34190</name>
</gene>
<dbReference type="InterPro" id="IPR016123">
    <property type="entry name" value="Mog1/PsbP_a/b/a-sand"/>
</dbReference>
<dbReference type="SUPFAM" id="SSF55724">
    <property type="entry name" value="Mog1p/PsbP-like"/>
    <property type="match status" value="1"/>
</dbReference>
<dbReference type="RefSeq" id="WP_344777690.1">
    <property type="nucleotide sequence ID" value="NZ_BAABAH010000015.1"/>
</dbReference>